<dbReference type="EnsemblMetazoa" id="XM_030987557">
    <property type="protein sequence ID" value="XP_030843417"/>
    <property type="gene ID" value="LOC105441771"/>
</dbReference>
<evidence type="ECO:0000256" key="5">
    <source>
        <dbReference type="PROSITE-ProRule" id="PRU00302"/>
    </source>
</evidence>
<dbReference type="Pfam" id="PF00084">
    <property type="entry name" value="Sushi"/>
    <property type="match status" value="1"/>
</dbReference>
<dbReference type="PANTHER" id="PTHR45785:SF2">
    <property type="entry name" value="COMPLEMENT FACTOR H-RELATED"/>
    <property type="match status" value="1"/>
</dbReference>
<dbReference type="SUPFAM" id="SSF57535">
    <property type="entry name" value="Complement control module/SCR domain"/>
    <property type="match status" value="2"/>
</dbReference>
<protein>
    <recommendedName>
        <fullName evidence="7">Sushi domain-containing protein</fullName>
    </recommendedName>
</protein>
<evidence type="ECO:0000256" key="6">
    <source>
        <dbReference type="SAM" id="SignalP"/>
    </source>
</evidence>
<keyword evidence="4" id="KW-1015">Disulfide bond</keyword>
<proteinExistence type="predicted"/>
<feature type="chain" id="PRO_5029678201" description="Sushi domain-containing protein" evidence="6">
    <location>
        <begin position="24"/>
        <end position="215"/>
    </location>
</feature>
<evidence type="ECO:0000256" key="2">
    <source>
        <dbReference type="ARBA" id="ARBA00022659"/>
    </source>
</evidence>
<evidence type="ECO:0000313" key="8">
    <source>
        <dbReference type="EnsemblMetazoa" id="XP_030843417"/>
    </source>
</evidence>
<dbReference type="InParanoid" id="A0A7M7P0P0"/>
<name>A0A7M7P0P0_STRPU</name>
<dbReference type="OrthoDB" id="10513773at2759"/>
<feature type="domain" description="Sushi" evidence="7">
    <location>
        <begin position="86"/>
        <end position="152"/>
    </location>
</feature>
<dbReference type="AlphaFoldDB" id="A0A7M7P0P0"/>
<reference evidence="8" key="2">
    <citation type="submission" date="2021-01" db="UniProtKB">
        <authorList>
            <consortium name="EnsemblMetazoa"/>
        </authorList>
    </citation>
    <scope>IDENTIFICATION</scope>
</reference>
<dbReference type="GeneID" id="105441771"/>
<reference evidence="9" key="1">
    <citation type="submission" date="2015-02" db="EMBL/GenBank/DDBJ databases">
        <title>Genome sequencing for Strongylocentrotus purpuratus.</title>
        <authorList>
            <person name="Murali S."/>
            <person name="Liu Y."/>
            <person name="Vee V."/>
            <person name="English A."/>
            <person name="Wang M."/>
            <person name="Skinner E."/>
            <person name="Han Y."/>
            <person name="Muzny D.M."/>
            <person name="Worley K.C."/>
            <person name="Gibbs R.A."/>
        </authorList>
    </citation>
    <scope>NUCLEOTIDE SEQUENCE</scope>
</reference>
<dbReference type="Proteomes" id="UP000007110">
    <property type="component" value="Unassembled WGS sequence"/>
</dbReference>
<dbReference type="InterPro" id="IPR035976">
    <property type="entry name" value="Sushi/SCR/CCP_sf"/>
</dbReference>
<sequence length="215" mass="24379">MDIFKRKLIILAVICNFYINTESVCTSPVLTEPGLLVSPDHDVYDEMDLIILYCDPSLYLLHDGPAFSFCMSDVWVEDPTLAVCHEACDPPATDPDVAHTNQETGESAPEYYLHGAIVEYTCKEELGVLDGTSTATCHDGVWDPLDIPVCRACQKPHFRRDNVYIDPVQEVGYRDFDVVYFYCNETMPYVAYVALCYNESWTHVQSPWQKDSTIP</sequence>
<evidence type="ECO:0000256" key="3">
    <source>
        <dbReference type="ARBA" id="ARBA00022729"/>
    </source>
</evidence>
<dbReference type="SMART" id="SM00032">
    <property type="entry name" value="CCP"/>
    <property type="match status" value="2"/>
</dbReference>
<dbReference type="KEGG" id="spu:105441771"/>
<comment type="subcellular location">
    <subcellularLocation>
        <location evidence="1">Virion</location>
    </subcellularLocation>
</comment>
<dbReference type="InterPro" id="IPR051503">
    <property type="entry name" value="ComplSys_Reg/VirEntry_Med"/>
</dbReference>
<dbReference type="CDD" id="cd00033">
    <property type="entry name" value="CCP"/>
    <property type="match status" value="1"/>
</dbReference>
<dbReference type="InterPro" id="IPR000436">
    <property type="entry name" value="Sushi_SCR_CCP_dom"/>
</dbReference>
<dbReference type="PANTHER" id="PTHR45785">
    <property type="entry name" value="COMPLEMENT FACTOR H-RELATED"/>
    <property type="match status" value="1"/>
</dbReference>
<accession>A0A7M7P0P0</accession>
<evidence type="ECO:0000256" key="1">
    <source>
        <dbReference type="ARBA" id="ARBA00004328"/>
    </source>
</evidence>
<evidence type="ECO:0000256" key="4">
    <source>
        <dbReference type="ARBA" id="ARBA00023157"/>
    </source>
</evidence>
<dbReference type="RefSeq" id="XP_030843417.1">
    <property type="nucleotide sequence ID" value="XM_030987557.1"/>
</dbReference>
<evidence type="ECO:0000313" key="9">
    <source>
        <dbReference type="Proteomes" id="UP000007110"/>
    </source>
</evidence>
<keyword evidence="2 5" id="KW-0768">Sushi</keyword>
<comment type="caution">
    <text evidence="5">Lacks conserved residue(s) required for the propagation of feature annotation.</text>
</comment>
<feature type="signal peptide" evidence="6">
    <location>
        <begin position="1"/>
        <end position="23"/>
    </location>
</feature>
<dbReference type="Gene3D" id="2.10.70.10">
    <property type="entry name" value="Complement Module, domain 1"/>
    <property type="match status" value="1"/>
</dbReference>
<keyword evidence="9" id="KW-1185">Reference proteome</keyword>
<dbReference type="PROSITE" id="PS50923">
    <property type="entry name" value="SUSHI"/>
    <property type="match status" value="1"/>
</dbReference>
<evidence type="ECO:0000259" key="7">
    <source>
        <dbReference type="PROSITE" id="PS50923"/>
    </source>
</evidence>
<keyword evidence="3 6" id="KW-0732">Signal</keyword>
<organism evidence="8 9">
    <name type="scientific">Strongylocentrotus purpuratus</name>
    <name type="common">Purple sea urchin</name>
    <dbReference type="NCBI Taxonomy" id="7668"/>
    <lineage>
        <taxon>Eukaryota</taxon>
        <taxon>Metazoa</taxon>
        <taxon>Echinodermata</taxon>
        <taxon>Eleutherozoa</taxon>
        <taxon>Echinozoa</taxon>
        <taxon>Echinoidea</taxon>
        <taxon>Euechinoidea</taxon>
        <taxon>Echinacea</taxon>
        <taxon>Camarodonta</taxon>
        <taxon>Echinidea</taxon>
        <taxon>Strongylocentrotidae</taxon>
        <taxon>Strongylocentrotus</taxon>
    </lineage>
</organism>